<reference evidence="2 3" key="1">
    <citation type="submission" date="2014-12" db="EMBL/GenBank/DDBJ databases">
        <title>Genomes of Geoalkalibacter ferrihydriticus and Geoalkalibacter subterraneus, two haloalkaliphilic metal-reducing members of the Geobacteraceae.</title>
        <authorList>
            <person name="Badalamenti J.P."/>
            <person name="Torres C.I."/>
            <person name="Krajmalnik-Brown R."/>
            <person name="Bond D.R."/>
        </authorList>
    </citation>
    <scope>NUCLEOTIDE SEQUENCE [LARGE SCALE GENOMIC DNA]</scope>
    <source>
        <strain evidence="2 3">DSM 17813</strain>
    </source>
</reference>
<organism evidence="2 3">
    <name type="scientific">Geoalkalibacter ferrihydriticus DSM 17813</name>
    <dbReference type="NCBI Taxonomy" id="1121915"/>
    <lineage>
        <taxon>Bacteria</taxon>
        <taxon>Pseudomonadati</taxon>
        <taxon>Thermodesulfobacteriota</taxon>
        <taxon>Desulfuromonadia</taxon>
        <taxon>Desulfuromonadales</taxon>
        <taxon>Geoalkalibacteraceae</taxon>
        <taxon>Geoalkalibacter</taxon>
    </lineage>
</organism>
<feature type="chain" id="PRO_5002149825" description="DUF3108 domain-containing protein" evidence="1">
    <location>
        <begin position="30"/>
        <end position="309"/>
    </location>
</feature>
<name>A0A0C2HQ40_9BACT</name>
<feature type="signal peptide" evidence="1">
    <location>
        <begin position="1"/>
        <end position="29"/>
    </location>
</feature>
<gene>
    <name evidence="2" type="ORF">GFER_08130</name>
</gene>
<dbReference type="Pfam" id="PF11306">
    <property type="entry name" value="DUF3108"/>
    <property type="match status" value="1"/>
</dbReference>
<evidence type="ECO:0000256" key="1">
    <source>
        <dbReference type="SAM" id="SignalP"/>
    </source>
</evidence>
<evidence type="ECO:0000313" key="3">
    <source>
        <dbReference type="Proteomes" id="UP000035068"/>
    </source>
</evidence>
<evidence type="ECO:0000313" key="2">
    <source>
        <dbReference type="EMBL" id="KIH77015.1"/>
    </source>
</evidence>
<accession>A0A0C2HQ40</accession>
<keyword evidence="3" id="KW-1185">Reference proteome</keyword>
<dbReference type="RefSeq" id="WP_040098226.1">
    <property type="nucleotide sequence ID" value="NZ_JWJD01000002.1"/>
</dbReference>
<dbReference type="Proteomes" id="UP000035068">
    <property type="component" value="Unassembled WGS sequence"/>
</dbReference>
<dbReference type="EMBL" id="JWJD01000002">
    <property type="protein sequence ID" value="KIH77015.1"/>
    <property type="molecule type" value="Genomic_DNA"/>
</dbReference>
<keyword evidence="1" id="KW-0732">Signal</keyword>
<evidence type="ECO:0008006" key="4">
    <source>
        <dbReference type="Google" id="ProtNLM"/>
    </source>
</evidence>
<sequence>MKIAILRPIFLFALLLGAGSGFSGPAACAEDESAVATVTTSDVAAEVEAADSVDPLASEPAEPEVTAPLVLQEEDPLAAMVGESLPYDISFLWFNRLAHARLSFVPGQESGTYRATLDTNTRGLAATLTRNRSDVFSSVMERLPDGRLRSLVYESQTTRGRGSSRATRISRYTYNYAEGEIYRDRIRGGEQSREVYEMPEDGFFNDVLTAFYNFRAGYFGEIVPGGRYEIPTFTRHGSGSIIVQVYAEGHRPFGTDFPSSGILCRVEIDEEIFDTGDGDVYVWFDDLGRPAIGVVENVLNVGDVRGRLL</sequence>
<protein>
    <recommendedName>
        <fullName evidence="4">DUF3108 domain-containing protein</fullName>
    </recommendedName>
</protein>
<comment type="caution">
    <text evidence="2">The sequence shown here is derived from an EMBL/GenBank/DDBJ whole genome shotgun (WGS) entry which is preliminary data.</text>
</comment>
<proteinExistence type="predicted"/>
<dbReference type="AlphaFoldDB" id="A0A0C2HQ40"/>
<dbReference type="InterPro" id="IPR021457">
    <property type="entry name" value="DUF3108"/>
</dbReference>